<evidence type="ECO:0000313" key="1">
    <source>
        <dbReference type="EMBL" id="KAG6694432.1"/>
    </source>
</evidence>
<name>A0A922J5U9_CARIL</name>
<dbReference type="EMBL" id="CM031833">
    <property type="protein sequence ID" value="KAG6694432.1"/>
    <property type="molecule type" value="Genomic_DNA"/>
</dbReference>
<comment type="caution">
    <text evidence="1">The sequence shown here is derived from an EMBL/GenBank/DDBJ whole genome shotgun (WGS) entry which is preliminary data.</text>
</comment>
<reference evidence="1" key="1">
    <citation type="submission" date="2021-01" db="EMBL/GenBank/DDBJ databases">
        <authorList>
            <person name="Lovell J.T."/>
            <person name="Bentley N."/>
            <person name="Bhattarai G."/>
            <person name="Jenkins J.W."/>
            <person name="Sreedasyam A."/>
            <person name="Alarcon Y."/>
            <person name="Bock C."/>
            <person name="Boston L."/>
            <person name="Carlson J."/>
            <person name="Cervantes K."/>
            <person name="Clermont K."/>
            <person name="Krom N."/>
            <person name="Kubenka K."/>
            <person name="Mamidi S."/>
            <person name="Mattison C."/>
            <person name="Monteros M."/>
            <person name="Pisani C."/>
            <person name="Plott C."/>
            <person name="Rajasekar S."/>
            <person name="Rhein H.S."/>
            <person name="Rohla C."/>
            <person name="Song M."/>
            <person name="Hilaire R.S."/>
            <person name="Shu S."/>
            <person name="Wells L."/>
            <person name="Wang X."/>
            <person name="Webber J."/>
            <person name="Heerema R.J."/>
            <person name="Klein P."/>
            <person name="Conner P."/>
            <person name="Grauke L."/>
            <person name="Grimwood J."/>
            <person name="Schmutz J."/>
            <person name="Randall J.J."/>
        </authorList>
    </citation>
    <scope>NUCLEOTIDE SEQUENCE</scope>
    <source>
        <tissue evidence="1">Leaf</tissue>
    </source>
</reference>
<dbReference type="Proteomes" id="UP000811246">
    <property type="component" value="Chromosome 9"/>
</dbReference>
<evidence type="ECO:0000313" key="2">
    <source>
        <dbReference type="Proteomes" id="UP000811246"/>
    </source>
</evidence>
<gene>
    <name evidence="1" type="ORF">I3842_09G048300</name>
</gene>
<accession>A0A922J5U9</accession>
<proteinExistence type="predicted"/>
<sequence length="69" mass="7375">MSEIAVSYDCIQLENGVEVSVHADPIKEHLLLVVEKGLGAEILGKIHALVHRSGATIPAHDTVLEATHV</sequence>
<protein>
    <submittedName>
        <fullName evidence="1">Uncharacterized protein</fullName>
    </submittedName>
</protein>
<dbReference type="AlphaFoldDB" id="A0A922J5U9"/>
<organism evidence="1 2">
    <name type="scientific">Carya illinoinensis</name>
    <name type="common">Pecan</name>
    <dbReference type="NCBI Taxonomy" id="32201"/>
    <lineage>
        <taxon>Eukaryota</taxon>
        <taxon>Viridiplantae</taxon>
        <taxon>Streptophyta</taxon>
        <taxon>Embryophyta</taxon>
        <taxon>Tracheophyta</taxon>
        <taxon>Spermatophyta</taxon>
        <taxon>Magnoliopsida</taxon>
        <taxon>eudicotyledons</taxon>
        <taxon>Gunneridae</taxon>
        <taxon>Pentapetalae</taxon>
        <taxon>rosids</taxon>
        <taxon>fabids</taxon>
        <taxon>Fagales</taxon>
        <taxon>Juglandaceae</taxon>
        <taxon>Carya</taxon>
    </lineage>
</organism>